<dbReference type="EMBL" id="JALLBG020000200">
    <property type="protein sequence ID" value="KAL3759550.1"/>
    <property type="molecule type" value="Genomic_DNA"/>
</dbReference>
<accession>A0ABD3M671</accession>
<name>A0ABD3M671_9STRA</name>
<dbReference type="PANTHER" id="PTHR10971">
    <property type="entry name" value="MRNA EXPORT FACTOR AND BUB3"/>
    <property type="match status" value="1"/>
</dbReference>
<keyword evidence="5" id="KW-1185">Reference proteome</keyword>
<sequence length="406" mass="43506">MAQHPLPEAISLPSPPNDGITSLQYLPPSSASSSLLASTSWDGALRIHDTNAKSHVMTQTMGSGPLLSMAVAAAGGGGSTNSGGGSGVIYTGGGDGTIQRFEIATSTVTTIGRHHHYFDDSRLTVAPSDNADLLTGRKKVAVSCLSSIDVDLIASAGWDKKFHIWDVRQSNNNTNNNNNSKGAVVSMDLPGKAFSMDASTDGTKIVVATSGRRNCFFDIRVPNYAVINNENATTRDDENDIDSGAINVSAELLSDRESSLKYQTRCIKFFPDTTGIAVGSIEGRVAIEYLDDIGIKSGKKKYAFKCHRVNDTIYPVNAITFHPTYGTFATGGADGTVVTWDANNKKKLCSILKCPTSIACLAFNYDGTQLAVASSYTFEEGERDHPREEIYVRDVLDSEVRPKAKK</sequence>
<protein>
    <recommendedName>
        <fullName evidence="6">Mitotic checkpoint protein BUB3</fullName>
    </recommendedName>
</protein>
<keyword evidence="1 3" id="KW-0853">WD repeat</keyword>
<gene>
    <name evidence="4" type="ORF">ACHAWU_000849</name>
</gene>
<evidence type="ECO:0000256" key="1">
    <source>
        <dbReference type="ARBA" id="ARBA00022574"/>
    </source>
</evidence>
<dbReference type="Gene3D" id="2.130.10.10">
    <property type="entry name" value="YVTN repeat-like/Quinoprotein amine dehydrogenase"/>
    <property type="match status" value="1"/>
</dbReference>
<evidence type="ECO:0000256" key="2">
    <source>
        <dbReference type="ARBA" id="ARBA00022737"/>
    </source>
</evidence>
<evidence type="ECO:0000313" key="4">
    <source>
        <dbReference type="EMBL" id="KAL3759550.1"/>
    </source>
</evidence>
<comment type="caution">
    <text evidence="4">The sequence shown here is derived from an EMBL/GenBank/DDBJ whole genome shotgun (WGS) entry which is preliminary data.</text>
</comment>
<feature type="repeat" description="WD" evidence="3">
    <location>
        <begin position="316"/>
        <end position="350"/>
    </location>
</feature>
<dbReference type="SUPFAM" id="SSF50978">
    <property type="entry name" value="WD40 repeat-like"/>
    <property type="match status" value="1"/>
</dbReference>
<organism evidence="4 5">
    <name type="scientific">Discostella pseudostelligera</name>
    <dbReference type="NCBI Taxonomy" id="259834"/>
    <lineage>
        <taxon>Eukaryota</taxon>
        <taxon>Sar</taxon>
        <taxon>Stramenopiles</taxon>
        <taxon>Ochrophyta</taxon>
        <taxon>Bacillariophyta</taxon>
        <taxon>Coscinodiscophyceae</taxon>
        <taxon>Thalassiosirophycidae</taxon>
        <taxon>Stephanodiscales</taxon>
        <taxon>Stephanodiscaceae</taxon>
        <taxon>Discostella</taxon>
    </lineage>
</organism>
<proteinExistence type="predicted"/>
<evidence type="ECO:0008006" key="6">
    <source>
        <dbReference type="Google" id="ProtNLM"/>
    </source>
</evidence>
<dbReference type="SMART" id="SM00320">
    <property type="entry name" value="WD40"/>
    <property type="match status" value="5"/>
</dbReference>
<evidence type="ECO:0000256" key="3">
    <source>
        <dbReference type="PROSITE-ProRule" id="PRU00221"/>
    </source>
</evidence>
<dbReference type="Pfam" id="PF00400">
    <property type="entry name" value="WD40"/>
    <property type="match status" value="3"/>
</dbReference>
<dbReference type="InterPro" id="IPR001680">
    <property type="entry name" value="WD40_rpt"/>
</dbReference>
<dbReference type="InterPro" id="IPR015943">
    <property type="entry name" value="WD40/YVTN_repeat-like_dom_sf"/>
</dbReference>
<evidence type="ECO:0000313" key="5">
    <source>
        <dbReference type="Proteomes" id="UP001530293"/>
    </source>
</evidence>
<dbReference type="AlphaFoldDB" id="A0ABD3M671"/>
<keyword evidence="2" id="KW-0677">Repeat</keyword>
<dbReference type="PROSITE" id="PS50082">
    <property type="entry name" value="WD_REPEATS_2"/>
    <property type="match status" value="1"/>
</dbReference>
<dbReference type="Proteomes" id="UP001530293">
    <property type="component" value="Unassembled WGS sequence"/>
</dbReference>
<dbReference type="InterPro" id="IPR036322">
    <property type="entry name" value="WD40_repeat_dom_sf"/>
</dbReference>
<reference evidence="4 5" key="1">
    <citation type="submission" date="2024-10" db="EMBL/GenBank/DDBJ databases">
        <title>Updated reference genomes for cyclostephanoid diatoms.</title>
        <authorList>
            <person name="Roberts W.R."/>
            <person name="Alverson A.J."/>
        </authorList>
    </citation>
    <scope>NUCLEOTIDE SEQUENCE [LARGE SCALE GENOMIC DNA]</scope>
    <source>
        <strain evidence="4 5">AJA232-27</strain>
    </source>
</reference>